<gene>
    <name evidence="8" type="primary">proB</name>
    <name evidence="10" type="ordered locus">LFE_0179</name>
</gene>
<dbReference type="SUPFAM" id="SSF53633">
    <property type="entry name" value="Carbamate kinase-like"/>
    <property type="match status" value="1"/>
</dbReference>
<dbReference type="InterPro" id="IPR011529">
    <property type="entry name" value="Glu_5kinase"/>
</dbReference>
<keyword evidence="11" id="KW-1185">Reference proteome</keyword>
<dbReference type="NCBIfam" id="TIGR01027">
    <property type="entry name" value="proB"/>
    <property type="match status" value="1"/>
</dbReference>
<evidence type="ECO:0000256" key="4">
    <source>
        <dbReference type="ARBA" id="ARBA00022679"/>
    </source>
</evidence>
<evidence type="ECO:0000256" key="6">
    <source>
        <dbReference type="ARBA" id="ARBA00022777"/>
    </source>
</evidence>
<dbReference type="SMART" id="SM00359">
    <property type="entry name" value="PUA"/>
    <property type="match status" value="1"/>
</dbReference>
<dbReference type="Pfam" id="PF01472">
    <property type="entry name" value="PUA"/>
    <property type="match status" value="1"/>
</dbReference>
<accession>I0IKV7</accession>
<dbReference type="InterPro" id="IPR019797">
    <property type="entry name" value="Glutamate_5-kinase_CS"/>
</dbReference>
<dbReference type="HOGENOM" id="CLU_025400_2_0_0"/>
<dbReference type="EC" id="2.7.2.11" evidence="8"/>
<feature type="binding site" evidence="8">
    <location>
        <begin position="230"/>
        <end position="236"/>
    </location>
    <ligand>
        <name>ATP</name>
        <dbReference type="ChEBI" id="CHEBI:30616"/>
    </ligand>
</feature>
<dbReference type="Gene3D" id="3.40.1160.10">
    <property type="entry name" value="Acetylglutamate kinase-like"/>
    <property type="match status" value="1"/>
</dbReference>
<dbReference type="InterPro" id="IPR001048">
    <property type="entry name" value="Asp/Glu/Uridylate_kinase"/>
</dbReference>
<proteinExistence type="inferred from homology"/>
<keyword evidence="5 8" id="KW-0547">Nucleotide-binding</keyword>
<dbReference type="PROSITE" id="PS00902">
    <property type="entry name" value="GLUTAMATE_5_KINASE"/>
    <property type="match status" value="1"/>
</dbReference>
<dbReference type="FunFam" id="3.40.1160.10:FF:000018">
    <property type="entry name" value="Glutamate 5-kinase"/>
    <property type="match status" value="1"/>
</dbReference>
<dbReference type="HAMAP" id="MF_00456">
    <property type="entry name" value="ProB"/>
    <property type="match status" value="1"/>
</dbReference>
<comment type="pathway">
    <text evidence="8">Amino-acid biosynthesis; L-proline biosynthesis; L-glutamate 5-semialdehyde from L-glutamate: step 1/2.</text>
</comment>
<dbReference type="GO" id="GO:0055129">
    <property type="term" value="P:L-proline biosynthetic process"/>
    <property type="evidence" value="ECO:0007669"/>
    <property type="project" value="UniProtKB-UniRule"/>
</dbReference>
<feature type="binding site" evidence="8">
    <location>
        <position position="156"/>
    </location>
    <ligand>
        <name>substrate</name>
    </ligand>
</feature>
<keyword evidence="1 8" id="KW-0963">Cytoplasm</keyword>
<dbReference type="KEGG" id="lfc:LFE_0179"/>
<dbReference type="GO" id="GO:0005524">
    <property type="term" value="F:ATP binding"/>
    <property type="evidence" value="ECO:0007669"/>
    <property type="project" value="UniProtKB-KW"/>
</dbReference>
<evidence type="ECO:0000259" key="9">
    <source>
        <dbReference type="SMART" id="SM00359"/>
    </source>
</evidence>
<sequence>MNEGTSLSFEPDLVRLSSIYGKMKTLVLKVGSAVLTSSDGGLSGRALSIISKEVAKQRSRGVSVVIVSSGAVAAGRNTLSLGRKPLSLAMKQAAASVGQNRLMWSWEKALSRHKITAAQVLLSPYDVIERDRFTHLDRTFETLLSLGIVPVVNENDSVATEEIRFGDNDQLSAKVAAIVRAGFLLILSDVSALFTADPRIDPLARRVAYVPAVTSDIRKMAGISRSGLGTGGMSSKVLAASDGASWGLPVGVVGGMKPGVIERFFLGKEGTLFDAASVSRSSKKVWIGYFSRPAGGLHLDQGAVNAVRSGKTSLLLPGILRVDGVFSKGDVVRLIDRDGRVIGKGVTKISSMDVIENRHSSGVVVVHANDMALLDDSNDQKEFRPC</sequence>
<dbReference type="Gene3D" id="2.30.130.10">
    <property type="entry name" value="PUA domain"/>
    <property type="match status" value="1"/>
</dbReference>
<comment type="similarity">
    <text evidence="8">Belongs to the glutamate 5-kinase family.</text>
</comment>
<dbReference type="InterPro" id="IPR005715">
    <property type="entry name" value="Glu_5kinase/COase_Synthase"/>
</dbReference>
<evidence type="ECO:0000256" key="8">
    <source>
        <dbReference type="HAMAP-Rule" id="MF_00456"/>
    </source>
</evidence>
<comment type="subcellular location">
    <subcellularLocation>
        <location evidence="8">Cytoplasm</location>
    </subcellularLocation>
</comment>
<dbReference type="PIRSF" id="PIRSF000729">
    <property type="entry name" value="GK"/>
    <property type="match status" value="1"/>
</dbReference>
<feature type="domain" description="PUA" evidence="9">
    <location>
        <begin position="295"/>
        <end position="372"/>
    </location>
</feature>
<dbReference type="RefSeq" id="WP_014448400.1">
    <property type="nucleotide sequence ID" value="NC_017094.1"/>
</dbReference>
<evidence type="ECO:0000313" key="10">
    <source>
        <dbReference type="EMBL" id="BAM05906.1"/>
    </source>
</evidence>
<evidence type="ECO:0000256" key="2">
    <source>
        <dbReference type="ARBA" id="ARBA00022605"/>
    </source>
</evidence>
<dbReference type="InterPro" id="IPR015947">
    <property type="entry name" value="PUA-like_sf"/>
</dbReference>
<dbReference type="InterPro" id="IPR001057">
    <property type="entry name" value="Glu/AcGlu_kinase"/>
</dbReference>
<dbReference type="AlphaFoldDB" id="I0IKV7"/>
<reference evidence="11" key="2">
    <citation type="submission" date="2012-03" db="EMBL/GenBank/DDBJ databases">
        <title>The complete genome sequence of the pioneer microbe on fresh volcanic deposit, Leptospirillum ferrooxidans strain C2-3.</title>
        <authorList>
            <person name="Fujimura R."/>
            <person name="Sato Y."/>
            <person name="Nishizawa T."/>
            <person name="Nanba K."/>
            <person name="Oshima K."/>
            <person name="Hattori M."/>
            <person name="Kamijo T."/>
            <person name="Ohta H."/>
        </authorList>
    </citation>
    <scope>NUCLEOTIDE SEQUENCE [LARGE SCALE GENOMIC DNA]</scope>
    <source>
        <strain evidence="11">C2-3</strain>
    </source>
</reference>
<dbReference type="InterPro" id="IPR002478">
    <property type="entry name" value="PUA"/>
</dbReference>
<dbReference type="EMBL" id="AP012342">
    <property type="protein sequence ID" value="BAM05906.1"/>
    <property type="molecule type" value="Genomic_DNA"/>
</dbReference>
<evidence type="ECO:0000256" key="5">
    <source>
        <dbReference type="ARBA" id="ARBA00022741"/>
    </source>
</evidence>
<dbReference type="InterPro" id="IPR036393">
    <property type="entry name" value="AceGlu_kinase-like_sf"/>
</dbReference>
<dbReference type="PRINTS" id="PR00474">
    <property type="entry name" value="GLU5KINASE"/>
</dbReference>
<dbReference type="SUPFAM" id="SSF88697">
    <property type="entry name" value="PUA domain-like"/>
    <property type="match status" value="1"/>
</dbReference>
<reference evidence="10 11" key="1">
    <citation type="journal article" date="2012" name="J. Bacteriol.">
        <title>Complete Genome Sequence of Leptospirillum ferrooxidans Strain C2-3, Isolated from a Fresh Volcanic Ash Deposit on the Island of Miyake, Japan.</title>
        <authorList>
            <person name="Fujimura R."/>
            <person name="Sato Y."/>
            <person name="Nishizawa T."/>
            <person name="Oshima K."/>
            <person name="Kim S.-W."/>
            <person name="Hattori M."/>
            <person name="Kamijo T."/>
            <person name="Ohta H."/>
        </authorList>
    </citation>
    <scope>NUCLEOTIDE SEQUENCE [LARGE SCALE GENOMIC DNA]</scope>
    <source>
        <strain evidence="10 11">C2-3</strain>
    </source>
</reference>
<keyword evidence="2 8" id="KW-0028">Amino-acid biosynthesis</keyword>
<organism evidence="10 11">
    <name type="scientific">Leptospirillum ferrooxidans (strain C2-3)</name>
    <dbReference type="NCBI Taxonomy" id="1162668"/>
    <lineage>
        <taxon>Bacteria</taxon>
        <taxon>Pseudomonadati</taxon>
        <taxon>Nitrospirota</taxon>
        <taxon>Nitrospiria</taxon>
        <taxon>Nitrospirales</taxon>
        <taxon>Nitrospiraceae</taxon>
        <taxon>Leptospirillum</taxon>
    </lineage>
</organism>
<dbReference type="STRING" id="1162668.LFE_0179"/>
<feature type="binding site" evidence="8">
    <location>
        <position position="69"/>
    </location>
    <ligand>
        <name>substrate</name>
    </ligand>
</feature>
<evidence type="ECO:0000313" key="11">
    <source>
        <dbReference type="Proteomes" id="UP000007382"/>
    </source>
</evidence>
<dbReference type="GO" id="GO:0003723">
    <property type="term" value="F:RNA binding"/>
    <property type="evidence" value="ECO:0007669"/>
    <property type="project" value="InterPro"/>
</dbReference>
<comment type="catalytic activity">
    <reaction evidence="8">
        <text>L-glutamate + ATP = L-glutamyl 5-phosphate + ADP</text>
        <dbReference type="Rhea" id="RHEA:14877"/>
        <dbReference type="ChEBI" id="CHEBI:29985"/>
        <dbReference type="ChEBI" id="CHEBI:30616"/>
        <dbReference type="ChEBI" id="CHEBI:58274"/>
        <dbReference type="ChEBI" id="CHEBI:456216"/>
        <dbReference type="EC" id="2.7.2.11"/>
    </reaction>
</comment>
<dbReference type="InterPro" id="IPR036974">
    <property type="entry name" value="PUA_sf"/>
</dbReference>
<dbReference type="Pfam" id="PF00696">
    <property type="entry name" value="AA_kinase"/>
    <property type="match status" value="1"/>
</dbReference>
<evidence type="ECO:0000256" key="3">
    <source>
        <dbReference type="ARBA" id="ARBA00022650"/>
    </source>
</evidence>
<dbReference type="UniPathway" id="UPA00098">
    <property type="reaction ID" value="UER00359"/>
</dbReference>
<dbReference type="PANTHER" id="PTHR43654">
    <property type="entry name" value="GLUTAMATE 5-KINASE"/>
    <property type="match status" value="1"/>
</dbReference>
<evidence type="ECO:0000256" key="7">
    <source>
        <dbReference type="ARBA" id="ARBA00022840"/>
    </source>
</evidence>
<evidence type="ECO:0000256" key="1">
    <source>
        <dbReference type="ARBA" id="ARBA00022490"/>
    </source>
</evidence>
<name>I0IKV7_LEPFC</name>
<keyword evidence="3 8" id="KW-0641">Proline biosynthesis</keyword>
<feature type="binding site" evidence="8">
    <location>
        <position position="168"/>
    </location>
    <ligand>
        <name>substrate</name>
    </ligand>
</feature>
<dbReference type="PANTHER" id="PTHR43654:SF1">
    <property type="entry name" value="ISOPENTENYL PHOSPHATE KINASE"/>
    <property type="match status" value="1"/>
</dbReference>
<dbReference type="PROSITE" id="PS50890">
    <property type="entry name" value="PUA"/>
    <property type="match status" value="1"/>
</dbReference>
<dbReference type="InterPro" id="IPR041739">
    <property type="entry name" value="G5K_ProB"/>
</dbReference>
<keyword evidence="4 8" id="KW-0808">Transferase</keyword>
<dbReference type="CDD" id="cd21157">
    <property type="entry name" value="PUA_G5K"/>
    <property type="match status" value="1"/>
</dbReference>
<comment type="function">
    <text evidence="8">Catalyzes the transfer of a phosphate group to glutamate to form L-glutamate 5-phosphate.</text>
</comment>
<feature type="binding site" evidence="8">
    <location>
        <begin position="188"/>
        <end position="189"/>
    </location>
    <ligand>
        <name>ATP</name>
        <dbReference type="ChEBI" id="CHEBI:30616"/>
    </ligand>
</feature>
<dbReference type="CDD" id="cd04242">
    <property type="entry name" value="AAK_G5K_ProB"/>
    <property type="match status" value="1"/>
</dbReference>
<dbReference type="Proteomes" id="UP000007382">
    <property type="component" value="Chromosome"/>
</dbReference>
<dbReference type="GO" id="GO:0004349">
    <property type="term" value="F:glutamate 5-kinase activity"/>
    <property type="evidence" value="ECO:0007669"/>
    <property type="project" value="UniProtKB-UniRule"/>
</dbReference>
<protein>
    <recommendedName>
        <fullName evidence="8">Glutamate 5-kinase</fullName>
        <ecNumber evidence="8">2.7.2.11</ecNumber>
    </recommendedName>
    <alternativeName>
        <fullName evidence="8">Gamma-glutamyl kinase</fullName>
        <shortName evidence="8">GK</shortName>
    </alternativeName>
</protein>
<keyword evidence="6 8" id="KW-0418">Kinase</keyword>
<keyword evidence="7 8" id="KW-0067">ATP-binding</keyword>
<dbReference type="GO" id="GO:0005829">
    <property type="term" value="C:cytosol"/>
    <property type="evidence" value="ECO:0007669"/>
    <property type="project" value="TreeGrafter"/>
</dbReference>
<feature type="binding site" evidence="8">
    <location>
        <position position="29"/>
    </location>
    <ligand>
        <name>ATP</name>
        <dbReference type="ChEBI" id="CHEBI:30616"/>
    </ligand>
</feature>
<dbReference type="eggNOG" id="COG0263">
    <property type="taxonomic scope" value="Bacteria"/>
</dbReference>
<dbReference type="PATRIC" id="fig|1162668.3.peg.211"/>